<dbReference type="Pfam" id="PF07714">
    <property type="entry name" value="PK_Tyr_Ser-Thr"/>
    <property type="match status" value="1"/>
</dbReference>
<dbReference type="InterPro" id="IPR000719">
    <property type="entry name" value="Prot_kinase_dom"/>
</dbReference>
<keyword evidence="8" id="KW-0862">Zinc</keyword>
<comment type="caution">
    <text evidence="20">The sequence shown here is derived from an EMBL/GenBank/DDBJ whole genome shotgun (WGS) entry which is preliminary data.</text>
</comment>
<feature type="domain" description="Phorbol-ester/DAG-type" evidence="18">
    <location>
        <begin position="124"/>
        <end position="171"/>
    </location>
</feature>
<evidence type="ECO:0000259" key="18">
    <source>
        <dbReference type="PROSITE" id="PS50081"/>
    </source>
</evidence>
<keyword evidence="4" id="KW-0808">Transferase</keyword>
<dbReference type="Pfam" id="PF02196">
    <property type="entry name" value="RBD"/>
    <property type="match status" value="1"/>
</dbReference>
<dbReference type="CDD" id="cd20811">
    <property type="entry name" value="C1_Raf"/>
    <property type="match status" value="1"/>
</dbReference>
<keyword evidence="10" id="KW-0221">Differentiation</keyword>
<dbReference type="InterPro" id="IPR001245">
    <property type="entry name" value="Ser-Thr/Tyr_kinase_cat_dom"/>
</dbReference>
<feature type="region of interest" description="Disordered" evidence="16">
    <location>
        <begin position="296"/>
        <end position="384"/>
    </location>
</feature>
<evidence type="ECO:0000256" key="7">
    <source>
        <dbReference type="ARBA" id="ARBA00022777"/>
    </source>
</evidence>
<dbReference type="SMART" id="SM00109">
    <property type="entry name" value="C1"/>
    <property type="match status" value="1"/>
</dbReference>
<keyword evidence="6 15" id="KW-0547">Nucleotide-binding</keyword>
<dbReference type="GO" id="GO:0048477">
    <property type="term" value="P:oogenesis"/>
    <property type="evidence" value="ECO:0007669"/>
    <property type="project" value="UniProtKB-KW"/>
</dbReference>
<dbReference type="SUPFAM" id="SSF54236">
    <property type="entry name" value="Ubiquitin-like"/>
    <property type="match status" value="1"/>
</dbReference>
<dbReference type="InterPro" id="IPR003116">
    <property type="entry name" value="RBD_dom"/>
</dbReference>
<dbReference type="PANTHER" id="PTHR44329">
    <property type="entry name" value="SERINE/THREONINE-PROTEIN KINASE TNNI3K-RELATED"/>
    <property type="match status" value="1"/>
</dbReference>
<dbReference type="GO" id="GO:0051321">
    <property type="term" value="P:meiotic cell cycle"/>
    <property type="evidence" value="ECO:0007669"/>
    <property type="project" value="UniProtKB-KW"/>
</dbReference>
<dbReference type="EC" id="2.7.11.1" evidence="2"/>
<evidence type="ECO:0000256" key="15">
    <source>
        <dbReference type="PROSITE-ProRule" id="PRU10141"/>
    </source>
</evidence>
<dbReference type="PROSITE" id="PS00479">
    <property type="entry name" value="ZF_DAG_PE_1"/>
    <property type="match status" value="1"/>
</dbReference>
<dbReference type="GO" id="GO:0004709">
    <property type="term" value="F:MAP kinase kinase kinase activity"/>
    <property type="evidence" value="ECO:0007669"/>
    <property type="project" value="TreeGrafter"/>
</dbReference>
<sequence>MSEVLEGEGRLVHSESHNSSLVAASPIMSPRRCATQLISVHLPFGQHSKLEVRSGERVCDAIARCLIKRDIQPTMCHVSTSNDPKGPRFTTENMQEDMYKVFLALEQKELWVHSEYLQTVSSIKHNFVRKTFIPHAMCDVCKAPIWLQGFRCEFCQFKFHQRCSSRAPLYCDLIAQVNRSEEMVARLRQVAREVGGENAAMAEDLLLTMNPTPIDRDLTRKMAVRQRNTPAPTAASTEVGPYPRDRSSSAPNINAIVDDPSIEVEHARIMKTLDIAGPLTKSLRGPLWKKQPLYQRRAQGKGDHLNPSAISPSSSNSPSSTCSSPTAHSLHPPNLLTNNLPLTPPQSAPPQKVSAAFFRGRSKSPGDRLDSLPRPRPTSNGKYEEWEVDEKQVVLQCKVGSGSFGTVYRADYFGTVAVKKLNVGEPTSAQLAAFKNEVAVLKKTRHLNVLMFMGWMRDPLAIVTQWCEASSLFKHLHVVEPRVEFTLFSIVDILKQVALGMNYLHSKNIIHRDLKSNNIFLTHDNTIKIGDFGLATVKSRWSGSNQSVQPTGSILWMAPEVIRMKDANPYSTRSDVYAYGICMYEVLSGCLPYEHINSRDQILFMVGMRLLRPDASNIRTDCPLQLRTLYEKCIEYVRDNRPEFSEILDSLGEVSLPKLTRSTSEPLLFRRSSNETSLLANSHFVPSAKML</sequence>
<dbReference type="PANTHER" id="PTHR44329:SF262">
    <property type="entry name" value="RAF HOMOLOG SERINE_THREONINE-PROTEIN KINASE RAF"/>
    <property type="match status" value="1"/>
</dbReference>
<feature type="compositionally biased region" description="Basic and acidic residues" evidence="16">
    <location>
        <begin position="364"/>
        <end position="373"/>
    </location>
</feature>
<evidence type="ECO:0000256" key="11">
    <source>
        <dbReference type="ARBA" id="ARBA00023254"/>
    </source>
</evidence>
<dbReference type="PROSITE" id="PS50011">
    <property type="entry name" value="PROTEIN_KINASE_DOM"/>
    <property type="match status" value="1"/>
</dbReference>
<dbReference type="PROSITE" id="PS50898">
    <property type="entry name" value="RBD"/>
    <property type="match status" value="1"/>
</dbReference>
<dbReference type="Gene3D" id="3.30.200.20">
    <property type="entry name" value="Phosphorylase Kinase, domain 1"/>
    <property type="match status" value="1"/>
</dbReference>
<keyword evidence="7" id="KW-0418">Kinase</keyword>
<name>A0AAN5I0P8_9BILA</name>
<dbReference type="FunFam" id="3.30.200.20:FF:000024">
    <property type="entry name" value="B-Raf proto-oncogene serine/threonine-protein kinase"/>
    <property type="match status" value="1"/>
</dbReference>
<gene>
    <name evidence="20" type="ORF">PMAYCL1PPCAC_17728</name>
</gene>
<evidence type="ECO:0000256" key="10">
    <source>
        <dbReference type="ARBA" id="ARBA00022943"/>
    </source>
</evidence>
<dbReference type="GO" id="GO:0005524">
    <property type="term" value="F:ATP binding"/>
    <property type="evidence" value="ECO:0007669"/>
    <property type="project" value="UniProtKB-UniRule"/>
</dbReference>
<feature type="domain" description="Protein kinase" evidence="17">
    <location>
        <begin position="393"/>
        <end position="659"/>
    </location>
</feature>
<keyword evidence="21" id="KW-1185">Reference proteome</keyword>
<protein>
    <recommendedName>
        <fullName evidence="13">Raf homolog serine/threonine-protein kinase</fullName>
        <ecNumber evidence="2">2.7.11.1</ecNumber>
    </recommendedName>
    <alternativeName>
        <fullName evidence="14">Abnormal cell lineage protein 45</fullName>
    </alternativeName>
</protein>
<evidence type="ECO:0000256" key="6">
    <source>
        <dbReference type="ARBA" id="ARBA00022741"/>
    </source>
</evidence>
<feature type="region of interest" description="Disordered" evidence="16">
    <location>
        <begin position="224"/>
        <end position="255"/>
    </location>
</feature>
<dbReference type="Gene3D" id="3.30.60.20">
    <property type="match status" value="1"/>
</dbReference>
<evidence type="ECO:0000259" key="19">
    <source>
        <dbReference type="PROSITE" id="PS50898"/>
    </source>
</evidence>
<dbReference type="InterPro" id="IPR017441">
    <property type="entry name" value="Protein_kinase_ATP_BS"/>
</dbReference>
<dbReference type="InterPro" id="IPR046349">
    <property type="entry name" value="C1-like_sf"/>
</dbReference>
<comment type="subunit">
    <text evidence="12">Interacts with cdf-1 in a zinc-dependent manner which promotes its activity.</text>
</comment>
<evidence type="ECO:0000256" key="2">
    <source>
        <dbReference type="ARBA" id="ARBA00012513"/>
    </source>
</evidence>
<organism evidence="20 21">
    <name type="scientific">Pristionchus mayeri</name>
    <dbReference type="NCBI Taxonomy" id="1317129"/>
    <lineage>
        <taxon>Eukaryota</taxon>
        <taxon>Metazoa</taxon>
        <taxon>Ecdysozoa</taxon>
        <taxon>Nematoda</taxon>
        <taxon>Chromadorea</taxon>
        <taxon>Rhabditida</taxon>
        <taxon>Rhabditina</taxon>
        <taxon>Diplogasteromorpha</taxon>
        <taxon>Diplogasteroidea</taxon>
        <taxon>Neodiplogasteridae</taxon>
        <taxon>Pristionchus</taxon>
    </lineage>
</organism>
<dbReference type="InterPro" id="IPR008271">
    <property type="entry name" value="Ser/Thr_kinase_AS"/>
</dbReference>
<keyword evidence="10" id="KW-0896">Oogenesis</keyword>
<evidence type="ECO:0000313" key="21">
    <source>
        <dbReference type="Proteomes" id="UP001328107"/>
    </source>
</evidence>
<dbReference type="SMART" id="SM00220">
    <property type="entry name" value="S_TKc"/>
    <property type="match status" value="1"/>
</dbReference>
<dbReference type="EMBL" id="BTRK01000004">
    <property type="protein sequence ID" value="GMR47533.1"/>
    <property type="molecule type" value="Genomic_DNA"/>
</dbReference>
<keyword evidence="3" id="KW-0723">Serine/threonine-protein kinase</keyword>
<feature type="compositionally biased region" description="Low complexity" evidence="16">
    <location>
        <begin position="305"/>
        <end position="341"/>
    </location>
</feature>
<dbReference type="GO" id="GO:0046872">
    <property type="term" value="F:metal ion binding"/>
    <property type="evidence" value="ECO:0007669"/>
    <property type="project" value="UniProtKB-KW"/>
</dbReference>
<evidence type="ECO:0000256" key="3">
    <source>
        <dbReference type="ARBA" id="ARBA00022527"/>
    </source>
</evidence>
<keyword evidence="11" id="KW-0469">Meiosis</keyword>
<evidence type="ECO:0000259" key="17">
    <source>
        <dbReference type="PROSITE" id="PS50011"/>
    </source>
</evidence>
<dbReference type="Proteomes" id="UP001328107">
    <property type="component" value="Unassembled WGS sequence"/>
</dbReference>
<keyword evidence="9 15" id="KW-0067">ATP-binding</keyword>
<evidence type="ECO:0000256" key="12">
    <source>
        <dbReference type="ARBA" id="ARBA00064215"/>
    </source>
</evidence>
<dbReference type="SUPFAM" id="SSF56112">
    <property type="entry name" value="Protein kinase-like (PK-like)"/>
    <property type="match status" value="1"/>
</dbReference>
<dbReference type="Pfam" id="PF00130">
    <property type="entry name" value="C1_1"/>
    <property type="match status" value="1"/>
</dbReference>
<evidence type="ECO:0000256" key="8">
    <source>
        <dbReference type="ARBA" id="ARBA00022833"/>
    </source>
</evidence>
<reference evidence="21" key="1">
    <citation type="submission" date="2022-10" db="EMBL/GenBank/DDBJ databases">
        <title>Genome assembly of Pristionchus species.</title>
        <authorList>
            <person name="Yoshida K."/>
            <person name="Sommer R.J."/>
        </authorList>
    </citation>
    <scope>NUCLEOTIDE SEQUENCE [LARGE SCALE GENOMIC DNA]</scope>
    <source>
        <strain evidence="21">RS5460</strain>
    </source>
</reference>
<evidence type="ECO:0000256" key="16">
    <source>
        <dbReference type="SAM" id="MobiDB-lite"/>
    </source>
</evidence>
<dbReference type="Gene3D" id="1.10.510.10">
    <property type="entry name" value="Transferase(Phosphotransferase) domain 1"/>
    <property type="match status" value="1"/>
</dbReference>
<dbReference type="PROSITE" id="PS50081">
    <property type="entry name" value="ZF_DAG_PE_2"/>
    <property type="match status" value="1"/>
</dbReference>
<comment type="similarity">
    <text evidence="1">Belongs to the protein kinase superfamily. TKL Ser/Thr protein kinase family. RAF subfamily.</text>
</comment>
<dbReference type="GO" id="GO:0006950">
    <property type="term" value="P:response to stress"/>
    <property type="evidence" value="ECO:0007669"/>
    <property type="project" value="UniProtKB-ARBA"/>
</dbReference>
<dbReference type="SMART" id="SM00455">
    <property type="entry name" value="RBD"/>
    <property type="match status" value="1"/>
</dbReference>
<evidence type="ECO:0000256" key="9">
    <source>
        <dbReference type="ARBA" id="ARBA00022840"/>
    </source>
</evidence>
<feature type="domain" description="RBD" evidence="19">
    <location>
        <begin position="36"/>
        <end position="115"/>
    </location>
</feature>
<evidence type="ECO:0000256" key="1">
    <source>
        <dbReference type="ARBA" id="ARBA00010507"/>
    </source>
</evidence>
<accession>A0AAN5I0P8</accession>
<dbReference type="AlphaFoldDB" id="A0AAN5I0P8"/>
<evidence type="ECO:0000256" key="13">
    <source>
        <dbReference type="ARBA" id="ARBA00070327"/>
    </source>
</evidence>
<dbReference type="InterPro" id="IPR051681">
    <property type="entry name" value="Ser/Thr_Kinases-Pseudokinases"/>
</dbReference>
<evidence type="ECO:0000256" key="4">
    <source>
        <dbReference type="ARBA" id="ARBA00022679"/>
    </source>
</evidence>
<dbReference type="PROSITE" id="PS00107">
    <property type="entry name" value="PROTEIN_KINASE_ATP"/>
    <property type="match status" value="1"/>
</dbReference>
<evidence type="ECO:0000256" key="5">
    <source>
        <dbReference type="ARBA" id="ARBA00022723"/>
    </source>
</evidence>
<dbReference type="PROSITE" id="PS00108">
    <property type="entry name" value="PROTEIN_KINASE_ST"/>
    <property type="match status" value="1"/>
</dbReference>
<feature type="compositionally biased region" description="Polar residues" evidence="16">
    <location>
        <begin position="226"/>
        <end position="236"/>
    </location>
</feature>
<feature type="binding site" evidence="15">
    <location>
        <position position="420"/>
    </location>
    <ligand>
        <name>ATP</name>
        <dbReference type="ChEBI" id="CHEBI:30616"/>
    </ligand>
</feature>
<dbReference type="CDD" id="cd14062">
    <property type="entry name" value="STKc_Raf"/>
    <property type="match status" value="1"/>
</dbReference>
<dbReference type="InterPro" id="IPR011009">
    <property type="entry name" value="Kinase-like_dom_sf"/>
</dbReference>
<keyword evidence="5" id="KW-0479">Metal-binding</keyword>
<evidence type="ECO:0000313" key="20">
    <source>
        <dbReference type="EMBL" id="GMR47533.1"/>
    </source>
</evidence>
<dbReference type="Gene3D" id="3.10.20.90">
    <property type="entry name" value="Phosphatidylinositol 3-kinase Catalytic Subunit, Chain A, domain 1"/>
    <property type="match status" value="1"/>
</dbReference>
<evidence type="ECO:0000256" key="14">
    <source>
        <dbReference type="ARBA" id="ARBA00079172"/>
    </source>
</evidence>
<dbReference type="InterPro" id="IPR002219">
    <property type="entry name" value="PKC_DAG/PE"/>
</dbReference>
<dbReference type="InterPro" id="IPR029071">
    <property type="entry name" value="Ubiquitin-like_domsf"/>
</dbReference>
<proteinExistence type="inferred from homology"/>
<dbReference type="SUPFAM" id="SSF57889">
    <property type="entry name" value="Cysteine-rich domain"/>
    <property type="match status" value="1"/>
</dbReference>